<proteinExistence type="inferred from homology"/>
<evidence type="ECO:0000256" key="2">
    <source>
        <dbReference type="ARBA" id="ARBA00022723"/>
    </source>
</evidence>
<comment type="caution">
    <text evidence="6">The sequence shown here is derived from an EMBL/GenBank/DDBJ whole genome shotgun (WGS) entry which is preliminary data.</text>
</comment>
<keyword evidence="7" id="KW-1185">Reference proteome</keyword>
<dbReference type="EMBL" id="JAVHJO010000013">
    <property type="protein sequence ID" value="KAK6530361.1"/>
    <property type="molecule type" value="Genomic_DNA"/>
</dbReference>
<dbReference type="AlphaFoldDB" id="A0AAV9X186"/>
<name>A0AAV9X186_9PEZI</name>
<feature type="domain" description="Metallo-beta-lactamase" evidence="5">
    <location>
        <begin position="64"/>
        <end position="210"/>
    </location>
</feature>
<evidence type="ECO:0000256" key="1">
    <source>
        <dbReference type="ARBA" id="ARBA00007749"/>
    </source>
</evidence>
<evidence type="ECO:0000256" key="3">
    <source>
        <dbReference type="ARBA" id="ARBA00022801"/>
    </source>
</evidence>
<dbReference type="InterPro" id="IPR051013">
    <property type="entry name" value="MBL_superfamily_lactonases"/>
</dbReference>
<sequence>MAPISIDAPSSTNTVTVQLVDTTFRIKNGPLDSFMSPKIKGQHGLTAGAFAFLITHTDAEGGSKRRFLFDLGPPKSWKEDLPEPLVKRVSKWEDNGAVITVEKYVSEILEENGVELSSIEGLIWSHAHWDHIGKPSLFPPTTDLIIGPSITEKFAPGYPENSAAPFKSTEWHGRKVTELNFEDSTIIIGEMRAIDFFNDGSFYILDAPGHAFGHLNALARTTSGKVSGGRDTFIYMGADSFHLGSQIRPNEHIPLPDSIYLPSMIPCPCPGELFERIHPSSLSEESNGGDPKTTPFHVIPREGSVAVDVDDARDVIRKIQAFDADEDILVISAHEWNYFDVLECFPGTANEWKKDGWKGRMRWRFLEEFKDGVEES</sequence>
<dbReference type="Pfam" id="PF00753">
    <property type="entry name" value="Lactamase_B"/>
    <property type="match status" value="1"/>
</dbReference>
<dbReference type="PANTHER" id="PTHR42978:SF5">
    <property type="entry name" value="METALLO-BETA-LACTAMASE DOMAIN-CONTAINING PROTEIN"/>
    <property type="match status" value="1"/>
</dbReference>
<dbReference type="PANTHER" id="PTHR42978">
    <property type="entry name" value="QUORUM-QUENCHING LACTONASE YTNP-RELATED-RELATED"/>
    <property type="match status" value="1"/>
</dbReference>
<dbReference type="GO" id="GO:0046872">
    <property type="term" value="F:metal ion binding"/>
    <property type="evidence" value="ECO:0007669"/>
    <property type="project" value="UniProtKB-KW"/>
</dbReference>
<evidence type="ECO:0000313" key="6">
    <source>
        <dbReference type="EMBL" id="KAK6530361.1"/>
    </source>
</evidence>
<dbReference type="GO" id="GO:0016787">
    <property type="term" value="F:hydrolase activity"/>
    <property type="evidence" value="ECO:0007669"/>
    <property type="project" value="UniProtKB-KW"/>
</dbReference>
<evidence type="ECO:0000259" key="5">
    <source>
        <dbReference type="Pfam" id="PF00753"/>
    </source>
</evidence>
<dbReference type="Proteomes" id="UP001365542">
    <property type="component" value="Unassembled WGS sequence"/>
</dbReference>
<dbReference type="InterPro" id="IPR036866">
    <property type="entry name" value="RibonucZ/Hydroxyglut_hydro"/>
</dbReference>
<accession>A0AAV9X186</accession>
<reference evidence="6 7" key="1">
    <citation type="submission" date="2019-10" db="EMBL/GenBank/DDBJ databases">
        <authorList>
            <person name="Palmer J.M."/>
        </authorList>
    </citation>
    <scope>NUCLEOTIDE SEQUENCE [LARGE SCALE GENOMIC DNA]</scope>
    <source>
        <strain evidence="6 7">TWF694</strain>
    </source>
</reference>
<protein>
    <recommendedName>
        <fullName evidence="5">Metallo-beta-lactamase domain-containing protein</fullName>
    </recommendedName>
</protein>
<gene>
    <name evidence="6" type="ORF">TWF694_003717</name>
</gene>
<keyword evidence="3" id="KW-0378">Hydrolase</keyword>
<dbReference type="SUPFAM" id="SSF56281">
    <property type="entry name" value="Metallo-hydrolase/oxidoreductase"/>
    <property type="match status" value="1"/>
</dbReference>
<keyword evidence="4" id="KW-0862">Zinc</keyword>
<evidence type="ECO:0000313" key="7">
    <source>
        <dbReference type="Proteomes" id="UP001365542"/>
    </source>
</evidence>
<organism evidence="6 7">
    <name type="scientific">Orbilia ellipsospora</name>
    <dbReference type="NCBI Taxonomy" id="2528407"/>
    <lineage>
        <taxon>Eukaryota</taxon>
        <taxon>Fungi</taxon>
        <taxon>Dikarya</taxon>
        <taxon>Ascomycota</taxon>
        <taxon>Pezizomycotina</taxon>
        <taxon>Orbiliomycetes</taxon>
        <taxon>Orbiliales</taxon>
        <taxon>Orbiliaceae</taxon>
        <taxon>Orbilia</taxon>
    </lineage>
</organism>
<evidence type="ECO:0000256" key="4">
    <source>
        <dbReference type="ARBA" id="ARBA00022833"/>
    </source>
</evidence>
<dbReference type="CDD" id="cd07730">
    <property type="entry name" value="metallo-hydrolase-like_MBL-fold"/>
    <property type="match status" value="1"/>
</dbReference>
<comment type="similarity">
    <text evidence="1">Belongs to the metallo-beta-lactamase superfamily.</text>
</comment>
<dbReference type="Gene3D" id="3.60.15.10">
    <property type="entry name" value="Ribonuclease Z/Hydroxyacylglutathione hydrolase-like"/>
    <property type="match status" value="1"/>
</dbReference>
<dbReference type="InterPro" id="IPR001279">
    <property type="entry name" value="Metallo-B-lactamas"/>
</dbReference>
<keyword evidence="2" id="KW-0479">Metal-binding</keyword>